<dbReference type="EMBL" id="VYZN01000065">
    <property type="protein sequence ID" value="KAE9524575.1"/>
    <property type="molecule type" value="Genomic_DNA"/>
</dbReference>
<comment type="caution">
    <text evidence="2">The sequence shown here is derived from an EMBL/GenBank/DDBJ whole genome shotgun (WGS) entry which is preliminary data.</text>
</comment>
<feature type="region of interest" description="Disordered" evidence="1">
    <location>
        <begin position="150"/>
        <end position="171"/>
    </location>
</feature>
<keyword evidence="3" id="KW-1185">Reference proteome</keyword>
<protein>
    <submittedName>
        <fullName evidence="2">Uncharacterized protein</fullName>
    </submittedName>
</protein>
<organism evidence="2 3">
    <name type="scientific">Aphis glycines</name>
    <name type="common">Soybean aphid</name>
    <dbReference type="NCBI Taxonomy" id="307491"/>
    <lineage>
        <taxon>Eukaryota</taxon>
        <taxon>Metazoa</taxon>
        <taxon>Ecdysozoa</taxon>
        <taxon>Arthropoda</taxon>
        <taxon>Hexapoda</taxon>
        <taxon>Insecta</taxon>
        <taxon>Pterygota</taxon>
        <taxon>Neoptera</taxon>
        <taxon>Paraneoptera</taxon>
        <taxon>Hemiptera</taxon>
        <taxon>Sternorrhyncha</taxon>
        <taxon>Aphidomorpha</taxon>
        <taxon>Aphidoidea</taxon>
        <taxon>Aphididae</taxon>
        <taxon>Aphidini</taxon>
        <taxon>Aphis</taxon>
        <taxon>Aphis</taxon>
    </lineage>
</organism>
<dbReference type="AlphaFoldDB" id="A0A6G0T2K0"/>
<evidence type="ECO:0000313" key="3">
    <source>
        <dbReference type="Proteomes" id="UP000475862"/>
    </source>
</evidence>
<accession>A0A6G0T2K0</accession>
<feature type="compositionally biased region" description="Basic residues" evidence="1">
    <location>
        <begin position="159"/>
        <end position="171"/>
    </location>
</feature>
<reference evidence="2 3" key="1">
    <citation type="submission" date="2019-08" db="EMBL/GenBank/DDBJ databases">
        <title>The genome of the soybean aphid Biotype 1, its phylome, world population structure and adaptation to the North American continent.</title>
        <authorList>
            <person name="Giordano R."/>
            <person name="Donthu R.K."/>
            <person name="Hernandez A.G."/>
            <person name="Wright C.L."/>
            <person name="Zimin A.V."/>
        </authorList>
    </citation>
    <scope>NUCLEOTIDE SEQUENCE [LARGE SCALE GENOMIC DNA]</scope>
    <source>
        <tissue evidence="2">Whole aphids</tissue>
    </source>
</reference>
<evidence type="ECO:0000313" key="2">
    <source>
        <dbReference type="EMBL" id="KAE9524575.1"/>
    </source>
</evidence>
<proteinExistence type="predicted"/>
<sequence>MWNDIIFIKHFNYDVQRIRKNLGRIKNNIVCTKKKKKIHRLLRYYLCHVCWMRGSGYSRLIETPSTAANRINRLQLHACVDRVRKYSAHAVCILFLRRVGSGQYQFRLNTYYNEYYNITTNRRDTADRTSRLQWNRNDVQELRLAAKVLPASSPSSSRGARHAHVRQRRRRRRRLFSDVRPLWLRPPSERRRRHRVAKSPRPAMARRRRGCGADAVDGQ</sequence>
<feature type="compositionally biased region" description="Basic residues" evidence="1">
    <location>
        <begin position="190"/>
        <end position="210"/>
    </location>
</feature>
<feature type="region of interest" description="Disordered" evidence="1">
    <location>
        <begin position="189"/>
        <end position="219"/>
    </location>
</feature>
<evidence type="ECO:0000256" key="1">
    <source>
        <dbReference type="SAM" id="MobiDB-lite"/>
    </source>
</evidence>
<name>A0A6G0T2K0_APHGL</name>
<dbReference type="Proteomes" id="UP000475862">
    <property type="component" value="Unassembled WGS sequence"/>
</dbReference>
<gene>
    <name evidence="2" type="ORF">AGLY_014625</name>
</gene>